<dbReference type="InterPro" id="IPR029058">
    <property type="entry name" value="AB_hydrolase_fold"/>
</dbReference>
<dbReference type="InterPro" id="IPR000073">
    <property type="entry name" value="AB_hydrolase_1"/>
</dbReference>
<feature type="compositionally biased region" description="Low complexity" evidence="1">
    <location>
        <begin position="44"/>
        <end position="53"/>
    </location>
</feature>
<evidence type="ECO:0000259" key="3">
    <source>
        <dbReference type="Pfam" id="PF12697"/>
    </source>
</evidence>
<sequence length="353" mass="36146">MFQYAAVAGAGAAAAAAGAAGAGSGAAGAGTGIAGIGAARTGAAGATGTESGAVGAGGVPGVQGGRGGDGRRRGKEVATYVFVTGANGVAAADPELTLRGHRTVGVSLPGHGPEEQFHRAYQAPQDLAELATRPSPMAGVTLDDYVEATVDAVRRVSGHGPVILVGGSLGGATITKAADVVPDLIDLLVYDTAFCCTRLRSPNDYLSTPEGKESLAANVVAGIVADPAVIGALRVNWRTNDGEFLRAVKAAFMAEASEGELLAMLNTLLPDESLQVGSADARGHKEAWGRVPRVYIRHTRDRMIPLALQDRMIKDADATTPDNTFKVFSVEASHAPTAETYRQITEILHKLAR</sequence>
<dbReference type="Pfam" id="PF12697">
    <property type="entry name" value="Abhydrolase_6"/>
    <property type="match status" value="1"/>
</dbReference>
<feature type="domain" description="AB hydrolase-1" evidence="3">
    <location>
        <begin position="98"/>
        <end position="338"/>
    </location>
</feature>
<accession>A0A5C4WHZ9</accession>
<dbReference type="AlphaFoldDB" id="A0A5C4WHZ9"/>
<name>A0A5C4WHZ9_9ACTN</name>
<reference evidence="4 5" key="1">
    <citation type="submission" date="2019-10" db="EMBL/GenBank/DDBJ databases">
        <title>Nonomuraea sp. nov., isolated from Phyllanthus amarus.</title>
        <authorList>
            <person name="Klykleung N."/>
            <person name="Tanasupawat S."/>
        </authorList>
    </citation>
    <scope>NUCLEOTIDE SEQUENCE [LARGE SCALE GENOMIC DNA]</scope>
    <source>
        <strain evidence="4 5">PA1-10</strain>
    </source>
</reference>
<keyword evidence="4" id="KW-0378">Hydrolase</keyword>
<feature type="region of interest" description="Disordered" evidence="1">
    <location>
        <begin position="44"/>
        <end position="73"/>
    </location>
</feature>
<dbReference type="Proteomes" id="UP000312512">
    <property type="component" value="Unassembled WGS sequence"/>
</dbReference>
<dbReference type="OrthoDB" id="3827413at2"/>
<proteinExistence type="predicted"/>
<dbReference type="PANTHER" id="PTHR10992:SF1086">
    <property type="entry name" value="AB HYDROLASE-1 DOMAIN-CONTAINING PROTEIN"/>
    <property type="match status" value="1"/>
</dbReference>
<dbReference type="GO" id="GO:0080032">
    <property type="term" value="F:methyl jasmonate esterase activity"/>
    <property type="evidence" value="ECO:0007669"/>
    <property type="project" value="TreeGrafter"/>
</dbReference>
<dbReference type="GO" id="GO:0080030">
    <property type="term" value="F:methyl indole-3-acetate esterase activity"/>
    <property type="evidence" value="ECO:0007669"/>
    <property type="project" value="TreeGrafter"/>
</dbReference>
<keyword evidence="5" id="KW-1185">Reference proteome</keyword>
<feature type="signal peptide" evidence="2">
    <location>
        <begin position="1"/>
        <end position="19"/>
    </location>
</feature>
<organism evidence="4 5">
    <name type="scientific">Nonomuraea phyllanthi</name>
    <dbReference type="NCBI Taxonomy" id="2219224"/>
    <lineage>
        <taxon>Bacteria</taxon>
        <taxon>Bacillati</taxon>
        <taxon>Actinomycetota</taxon>
        <taxon>Actinomycetes</taxon>
        <taxon>Streptosporangiales</taxon>
        <taxon>Streptosporangiaceae</taxon>
        <taxon>Nonomuraea</taxon>
    </lineage>
</organism>
<comment type="caution">
    <text evidence="4">The sequence shown here is derived from an EMBL/GenBank/DDBJ whole genome shotgun (WGS) entry which is preliminary data.</text>
</comment>
<keyword evidence="2" id="KW-0732">Signal</keyword>
<dbReference type="SUPFAM" id="SSF53474">
    <property type="entry name" value="alpha/beta-Hydrolases"/>
    <property type="match status" value="1"/>
</dbReference>
<protein>
    <submittedName>
        <fullName evidence="4">Alpha/beta fold hydrolase</fullName>
    </submittedName>
</protein>
<dbReference type="PANTHER" id="PTHR10992">
    <property type="entry name" value="METHYLESTERASE FAMILY MEMBER"/>
    <property type="match status" value="1"/>
</dbReference>
<evidence type="ECO:0000313" key="5">
    <source>
        <dbReference type="Proteomes" id="UP000312512"/>
    </source>
</evidence>
<evidence type="ECO:0000256" key="1">
    <source>
        <dbReference type="SAM" id="MobiDB-lite"/>
    </source>
</evidence>
<evidence type="ECO:0000313" key="4">
    <source>
        <dbReference type="EMBL" id="KAB8193838.1"/>
    </source>
</evidence>
<feature type="chain" id="PRO_5039247321" evidence="2">
    <location>
        <begin position="20"/>
        <end position="353"/>
    </location>
</feature>
<feature type="compositionally biased region" description="Gly residues" evidence="1">
    <location>
        <begin position="54"/>
        <end position="67"/>
    </location>
</feature>
<dbReference type="InterPro" id="IPR045889">
    <property type="entry name" value="MES/HNL"/>
</dbReference>
<evidence type="ECO:0000256" key="2">
    <source>
        <dbReference type="SAM" id="SignalP"/>
    </source>
</evidence>
<dbReference type="Gene3D" id="3.40.50.1820">
    <property type="entry name" value="alpha/beta hydrolase"/>
    <property type="match status" value="1"/>
</dbReference>
<dbReference type="EMBL" id="VDLX02000007">
    <property type="protein sequence ID" value="KAB8193838.1"/>
    <property type="molecule type" value="Genomic_DNA"/>
</dbReference>
<gene>
    <name evidence="4" type="ORF">FH608_020675</name>
</gene>